<proteinExistence type="predicted"/>
<gene>
    <name evidence="1" type="ORF">C7387_0384</name>
</gene>
<evidence type="ECO:0000313" key="1">
    <source>
        <dbReference type="EMBL" id="RKR63721.1"/>
    </source>
</evidence>
<comment type="caution">
    <text evidence="1">The sequence shown here is derived from an EMBL/GenBank/DDBJ whole genome shotgun (WGS) entry which is preliminary data.</text>
</comment>
<protein>
    <submittedName>
        <fullName evidence="1">Uncharacterized protein</fullName>
    </submittedName>
</protein>
<dbReference type="Proteomes" id="UP000267341">
    <property type="component" value="Unassembled WGS sequence"/>
</dbReference>
<evidence type="ECO:0000313" key="2">
    <source>
        <dbReference type="Proteomes" id="UP000267341"/>
    </source>
</evidence>
<accession>A0ABX9RZM4</accession>
<reference evidence="1 2" key="1">
    <citation type="submission" date="2018-10" db="EMBL/GenBank/DDBJ databases">
        <title>Genomic Encyclopedia of Type Strains, Phase IV (KMG-IV): sequencing the most valuable type-strain genomes for metagenomic binning, comparative biology and taxonomic classification.</title>
        <authorList>
            <person name="Goeker M."/>
        </authorList>
    </citation>
    <scope>NUCLEOTIDE SEQUENCE [LARGE SCALE GENOMIC DNA]</scope>
    <source>
        <strain evidence="1 2">DSM 5079</strain>
    </source>
</reference>
<sequence length="194" mass="22364">MLPDRRHFFIVGAFFCAVLRAEVHDTSFTTSADQLAAAEASFENRLSFCRKFRHIKAEYYDLWLQSQPFELRRFLLKDLRLLADERCYGTQRNAYSNALIRDAAITGDNTKLNEWIVLYFDKPQIGKVLLQLPKSEYLKQLDRLSQLPAYYMPFDIVSAVKAVAPLSDWAIEDIAEPAYGRNPNLTGLTIPHIQ</sequence>
<name>A0ABX9RZM4_9ENTR</name>
<dbReference type="EMBL" id="RBIZ01000003">
    <property type="protein sequence ID" value="RKR63721.1"/>
    <property type="molecule type" value="Genomic_DNA"/>
</dbReference>
<organism evidence="1 2">
    <name type="scientific">Yokenella regensburgei</name>
    <dbReference type="NCBI Taxonomy" id="158877"/>
    <lineage>
        <taxon>Bacteria</taxon>
        <taxon>Pseudomonadati</taxon>
        <taxon>Pseudomonadota</taxon>
        <taxon>Gammaproteobacteria</taxon>
        <taxon>Enterobacterales</taxon>
        <taxon>Enterobacteriaceae</taxon>
        <taxon>Yokenella</taxon>
    </lineage>
</organism>
<keyword evidence="2" id="KW-1185">Reference proteome</keyword>